<evidence type="ECO:0000256" key="2">
    <source>
        <dbReference type="ARBA" id="ARBA00012845"/>
    </source>
</evidence>
<proteinExistence type="inferred from homology"/>
<dbReference type="OMA" id="HFRTSWP"/>
<dbReference type="STRING" id="341663.Q0CK00"/>
<dbReference type="RefSeq" id="XP_001215162.1">
    <property type="nucleotide sequence ID" value="XM_001215162.1"/>
</dbReference>
<feature type="domain" description="NADP-dependent oxidoreductase" evidence="11">
    <location>
        <begin position="20"/>
        <end position="272"/>
    </location>
</feature>
<dbReference type="EC" id="1.1.1.307" evidence="2"/>
<evidence type="ECO:0000256" key="10">
    <source>
        <dbReference type="PIRSR" id="PIRSR000097-3"/>
    </source>
</evidence>
<dbReference type="GeneID" id="4321594"/>
<evidence type="ECO:0000256" key="6">
    <source>
        <dbReference type="ARBA" id="ARBA00047534"/>
    </source>
</evidence>
<dbReference type="GO" id="GO:0016652">
    <property type="term" value="F:oxidoreductase activity, acting on NAD(P)H as acceptor"/>
    <property type="evidence" value="ECO:0007669"/>
    <property type="project" value="InterPro"/>
</dbReference>
<dbReference type="InterPro" id="IPR044494">
    <property type="entry name" value="AKR3C2/3"/>
</dbReference>
<evidence type="ECO:0000256" key="9">
    <source>
        <dbReference type="PIRSR" id="PIRSR000097-2"/>
    </source>
</evidence>
<evidence type="ECO:0000256" key="3">
    <source>
        <dbReference type="ARBA" id="ARBA00022857"/>
    </source>
</evidence>
<dbReference type="OrthoDB" id="416253at2759"/>
<dbReference type="VEuPathDB" id="FungiDB:ATEG_05984"/>
<evidence type="ECO:0000313" key="13">
    <source>
        <dbReference type="Proteomes" id="UP000007963"/>
    </source>
</evidence>
<dbReference type="InterPro" id="IPR023210">
    <property type="entry name" value="NADP_OxRdtase_dom"/>
</dbReference>
<evidence type="ECO:0000256" key="7">
    <source>
        <dbReference type="ARBA" id="ARBA00049485"/>
    </source>
</evidence>
<dbReference type="InterPro" id="IPR020471">
    <property type="entry name" value="AKR"/>
</dbReference>
<sequence>MKWPALSLKDGNLVPILGFGTGTAWYKDDPNDPTNPELIEVLKAALEKGFHHIDAADSYGTEREVGIAIRESGIPREQLFITTKVLEGWKDVPGALDASLERLQLDYVDLYLLHNPYVIPNLTDIQSAWKGLEAVKATGKARSIGVSNFQRNHLEAILETCSVVPAINQLEYHPYLQRSHDFIPWMRERGIEVSSFKTLAPVTVGKGGPLDEPLASIAAKHNITTSAVVLNWVISQNIVPITTTTKRERMEEYIAAISLQLDREELDEITQIGLRHHFRWWGKDFFGPDDRS</sequence>
<evidence type="ECO:0000256" key="1">
    <source>
        <dbReference type="ARBA" id="ARBA00007905"/>
    </source>
</evidence>
<keyword evidence="4" id="KW-0560">Oxidoreductase</keyword>
<dbReference type="Pfam" id="PF00248">
    <property type="entry name" value="Aldo_ket_red"/>
    <property type="match status" value="1"/>
</dbReference>
<dbReference type="PROSITE" id="PS00062">
    <property type="entry name" value="ALDOKETO_REDUCTASE_2"/>
    <property type="match status" value="1"/>
</dbReference>
<feature type="site" description="Lowers pKa of active site Tyr" evidence="10">
    <location>
        <position position="84"/>
    </location>
</feature>
<dbReference type="PIRSF" id="PIRSF000097">
    <property type="entry name" value="AKR"/>
    <property type="match status" value="1"/>
</dbReference>
<comment type="catalytic activity">
    <reaction evidence="7">
        <text>xylitol + NAD(+) = D-xylose + NADH + H(+)</text>
        <dbReference type="Rhea" id="RHEA:27441"/>
        <dbReference type="ChEBI" id="CHEBI:15378"/>
        <dbReference type="ChEBI" id="CHEBI:17151"/>
        <dbReference type="ChEBI" id="CHEBI:53455"/>
        <dbReference type="ChEBI" id="CHEBI:57540"/>
        <dbReference type="ChEBI" id="CHEBI:57945"/>
        <dbReference type="EC" id="1.1.1.307"/>
    </reaction>
</comment>
<name>Q0CK00_ASPTN</name>
<evidence type="ECO:0000259" key="11">
    <source>
        <dbReference type="Pfam" id="PF00248"/>
    </source>
</evidence>
<dbReference type="InterPro" id="IPR018170">
    <property type="entry name" value="Aldo/ket_reductase_CS"/>
</dbReference>
<evidence type="ECO:0000256" key="5">
    <source>
        <dbReference type="ARBA" id="ARBA00025065"/>
    </source>
</evidence>
<feature type="active site" description="Proton donor" evidence="8">
    <location>
        <position position="59"/>
    </location>
</feature>
<comment type="function">
    <text evidence="5">Catalyzes the initial reaction in the xylose utilization pathway by reducing D-xylose into xylitol. Xylose is a major component of hemicelluloses such as xylan. Most fungi utilize D-xylose via three enzymatic reactions, xylose reductase (XR), xylitol dehydrogenase (XDH), and xylulokinase, to form xylulose 5-phosphate, which enters pentose phosphate pathway.</text>
</comment>
<dbReference type="eggNOG" id="KOG1577">
    <property type="taxonomic scope" value="Eukaryota"/>
</dbReference>
<gene>
    <name evidence="12" type="ORF">ATEG_05984</name>
</gene>
<dbReference type="GO" id="GO:0016616">
    <property type="term" value="F:oxidoreductase activity, acting on the CH-OH group of donors, NAD or NADP as acceptor"/>
    <property type="evidence" value="ECO:0007669"/>
    <property type="project" value="UniProtKB-ARBA"/>
</dbReference>
<feature type="binding site" evidence="9">
    <location>
        <position position="114"/>
    </location>
    <ligand>
        <name>substrate</name>
    </ligand>
</feature>
<dbReference type="HOGENOM" id="CLU_023205_0_3_1"/>
<dbReference type="AlphaFoldDB" id="Q0CK00"/>
<protein>
    <recommendedName>
        <fullName evidence="2">D-xylose reductase [NAD(P)H]</fullName>
        <ecNumber evidence="2">1.1.1.307</ecNumber>
    </recommendedName>
</protein>
<evidence type="ECO:0000256" key="8">
    <source>
        <dbReference type="PIRSR" id="PIRSR000097-1"/>
    </source>
</evidence>
<evidence type="ECO:0000256" key="4">
    <source>
        <dbReference type="ARBA" id="ARBA00023002"/>
    </source>
</evidence>
<dbReference type="SUPFAM" id="SSF51430">
    <property type="entry name" value="NAD(P)-linked oxidoreductase"/>
    <property type="match status" value="1"/>
</dbReference>
<dbReference type="EMBL" id="CH476601">
    <property type="protein sequence ID" value="EAU33745.1"/>
    <property type="molecule type" value="Genomic_DNA"/>
</dbReference>
<dbReference type="PANTHER" id="PTHR43827">
    <property type="entry name" value="2,5-DIKETO-D-GLUCONIC ACID REDUCTASE"/>
    <property type="match status" value="1"/>
</dbReference>
<dbReference type="CDD" id="cd19120">
    <property type="entry name" value="AKR_AKR3C2-3"/>
    <property type="match status" value="1"/>
</dbReference>
<organism evidence="12 13">
    <name type="scientific">Aspergillus terreus (strain NIH 2624 / FGSC A1156)</name>
    <dbReference type="NCBI Taxonomy" id="341663"/>
    <lineage>
        <taxon>Eukaryota</taxon>
        <taxon>Fungi</taxon>
        <taxon>Dikarya</taxon>
        <taxon>Ascomycota</taxon>
        <taxon>Pezizomycotina</taxon>
        <taxon>Eurotiomycetes</taxon>
        <taxon>Eurotiomycetidae</taxon>
        <taxon>Eurotiales</taxon>
        <taxon>Aspergillaceae</taxon>
        <taxon>Aspergillus</taxon>
        <taxon>Aspergillus subgen. Circumdati</taxon>
    </lineage>
</organism>
<dbReference type="InterPro" id="IPR036812">
    <property type="entry name" value="NAD(P)_OxRdtase_dom_sf"/>
</dbReference>
<dbReference type="PANTHER" id="PTHR43827:SF3">
    <property type="entry name" value="NADP-DEPENDENT OXIDOREDUCTASE DOMAIN-CONTAINING PROTEIN"/>
    <property type="match status" value="1"/>
</dbReference>
<comment type="similarity">
    <text evidence="1">Belongs to the aldo/keto reductase family.</text>
</comment>
<dbReference type="FunFam" id="3.20.20.100:FF:000002">
    <property type="entry name" value="2,5-diketo-D-gluconic acid reductase A"/>
    <property type="match status" value="1"/>
</dbReference>
<dbReference type="PRINTS" id="PR00069">
    <property type="entry name" value="ALDKETRDTASE"/>
</dbReference>
<comment type="catalytic activity">
    <reaction evidence="6">
        <text>xylitol + NADP(+) = D-xylose + NADPH + H(+)</text>
        <dbReference type="Rhea" id="RHEA:27445"/>
        <dbReference type="ChEBI" id="CHEBI:15378"/>
        <dbReference type="ChEBI" id="CHEBI:17151"/>
        <dbReference type="ChEBI" id="CHEBI:53455"/>
        <dbReference type="ChEBI" id="CHEBI:57783"/>
        <dbReference type="ChEBI" id="CHEBI:58349"/>
        <dbReference type="EC" id="1.1.1.307"/>
    </reaction>
</comment>
<accession>Q0CK00</accession>
<dbReference type="Gene3D" id="3.20.20.100">
    <property type="entry name" value="NADP-dependent oxidoreductase domain"/>
    <property type="match status" value="1"/>
</dbReference>
<keyword evidence="3" id="KW-0521">NADP</keyword>
<reference evidence="13" key="1">
    <citation type="submission" date="2005-09" db="EMBL/GenBank/DDBJ databases">
        <title>Annotation of the Aspergillus terreus NIH2624 genome.</title>
        <authorList>
            <person name="Birren B.W."/>
            <person name="Lander E.S."/>
            <person name="Galagan J.E."/>
            <person name="Nusbaum C."/>
            <person name="Devon K."/>
            <person name="Henn M."/>
            <person name="Ma L.-J."/>
            <person name="Jaffe D.B."/>
            <person name="Butler J."/>
            <person name="Alvarez P."/>
            <person name="Gnerre S."/>
            <person name="Grabherr M."/>
            <person name="Kleber M."/>
            <person name="Mauceli E.W."/>
            <person name="Brockman W."/>
            <person name="Rounsley S."/>
            <person name="Young S.K."/>
            <person name="LaButti K."/>
            <person name="Pushparaj V."/>
            <person name="DeCaprio D."/>
            <person name="Crawford M."/>
            <person name="Koehrsen M."/>
            <person name="Engels R."/>
            <person name="Montgomery P."/>
            <person name="Pearson M."/>
            <person name="Howarth C."/>
            <person name="Larson L."/>
            <person name="Luoma S."/>
            <person name="White J."/>
            <person name="Alvarado L."/>
            <person name="Kodira C.D."/>
            <person name="Zeng Q."/>
            <person name="Oleary S."/>
            <person name="Yandava C."/>
            <person name="Denning D.W."/>
            <person name="Nierman W.C."/>
            <person name="Milne T."/>
            <person name="Madden K."/>
        </authorList>
    </citation>
    <scope>NUCLEOTIDE SEQUENCE [LARGE SCALE GENOMIC DNA]</scope>
    <source>
        <strain evidence="13">NIH 2624 / FGSC A1156</strain>
    </source>
</reference>
<evidence type="ECO:0000313" key="12">
    <source>
        <dbReference type="EMBL" id="EAU33745.1"/>
    </source>
</evidence>
<dbReference type="Proteomes" id="UP000007963">
    <property type="component" value="Unassembled WGS sequence"/>
</dbReference>